<protein>
    <submittedName>
        <fullName evidence="1">Uncharacterized protein</fullName>
    </submittedName>
</protein>
<reference evidence="1" key="2">
    <citation type="journal article" date="2015" name="Fish Shellfish Immunol.">
        <title>Early steps in the European eel (Anguilla anguilla)-Vibrio vulnificus interaction in the gills: Role of the RtxA13 toxin.</title>
        <authorList>
            <person name="Callol A."/>
            <person name="Pajuelo D."/>
            <person name="Ebbesson L."/>
            <person name="Teles M."/>
            <person name="MacKenzie S."/>
            <person name="Amaro C."/>
        </authorList>
    </citation>
    <scope>NUCLEOTIDE SEQUENCE</scope>
</reference>
<accession>A0A0E9TZV0</accession>
<reference evidence="1" key="1">
    <citation type="submission" date="2014-11" db="EMBL/GenBank/DDBJ databases">
        <authorList>
            <person name="Amaro Gonzalez C."/>
        </authorList>
    </citation>
    <scope>NUCLEOTIDE SEQUENCE</scope>
</reference>
<organism evidence="1">
    <name type="scientific">Anguilla anguilla</name>
    <name type="common">European freshwater eel</name>
    <name type="synonym">Muraena anguilla</name>
    <dbReference type="NCBI Taxonomy" id="7936"/>
    <lineage>
        <taxon>Eukaryota</taxon>
        <taxon>Metazoa</taxon>
        <taxon>Chordata</taxon>
        <taxon>Craniata</taxon>
        <taxon>Vertebrata</taxon>
        <taxon>Euteleostomi</taxon>
        <taxon>Actinopterygii</taxon>
        <taxon>Neopterygii</taxon>
        <taxon>Teleostei</taxon>
        <taxon>Anguilliformes</taxon>
        <taxon>Anguillidae</taxon>
        <taxon>Anguilla</taxon>
    </lineage>
</organism>
<name>A0A0E9TZV0_ANGAN</name>
<evidence type="ECO:0000313" key="1">
    <source>
        <dbReference type="EMBL" id="JAH58460.1"/>
    </source>
</evidence>
<dbReference type="EMBL" id="GBXM01050117">
    <property type="protein sequence ID" value="JAH58460.1"/>
    <property type="molecule type" value="Transcribed_RNA"/>
</dbReference>
<sequence length="26" mass="3100">MRKLIIFVVNCQFCSFHVNCLNVYAH</sequence>
<proteinExistence type="predicted"/>
<dbReference type="AlphaFoldDB" id="A0A0E9TZV0"/>